<evidence type="ECO:0000313" key="2">
    <source>
        <dbReference type="EMBL" id="SBV37678.1"/>
    </source>
</evidence>
<feature type="chain" id="PRO_5013209685" description="Secreted protein" evidence="1">
    <location>
        <begin position="22"/>
        <end position="160"/>
    </location>
</feature>
<evidence type="ECO:0000256" key="1">
    <source>
        <dbReference type="SAM" id="SignalP"/>
    </source>
</evidence>
<protein>
    <recommendedName>
        <fullName evidence="3">Secreted protein</fullName>
    </recommendedName>
</protein>
<evidence type="ECO:0008006" key="3">
    <source>
        <dbReference type="Google" id="ProtNLM"/>
    </source>
</evidence>
<organism evidence="2">
    <name type="scientific">uncultured Stenotrophomonas sp</name>
    <dbReference type="NCBI Taxonomy" id="165438"/>
    <lineage>
        <taxon>Bacteria</taxon>
        <taxon>Pseudomonadati</taxon>
        <taxon>Pseudomonadota</taxon>
        <taxon>Gammaproteobacteria</taxon>
        <taxon>Lysobacterales</taxon>
        <taxon>Lysobacteraceae</taxon>
        <taxon>Stenotrophomonas</taxon>
        <taxon>environmental samples</taxon>
    </lineage>
</organism>
<reference evidence="2" key="1">
    <citation type="submission" date="2016-03" db="EMBL/GenBank/DDBJ databases">
        <authorList>
            <person name="Ploux O."/>
        </authorList>
    </citation>
    <scope>NUCLEOTIDE SEQUENCE</scope>
    <source>
        <strain evidence="2">UC10</strain>
    </source>
</reference>
<sequence>MTLCKATILTVLFLSAGCAYAQTATESTCTKDELVKAALEDREFRLQAEREIKDEIDRKLKENNRRISILGANALCSNTDLYQRALTKVVLDISNSYSSGGKAHLQFAMLEQASEVIPIQVQGVVTGLQMAVMPAEKKNALCRVSADLANDIISGRLLEP</sequence>
<dbReference type="EMBL" id="FLTS01000001">
    <property type="protein sequence ID" value="SBV37678.1"/>
    <property type="molecule type" value="Genomic_DNA"/>
</dbReference>
<dbReference type="PROSITE" id="PS51257">
    <property type="entry name" value="PROKAR_LIPOPROTEIN"/>
    <property type="match status" value="1"/>
</dbReference>
<gene>
    <name evidence="2" type="ORF">STPYR_12621</name>
</gene>
<accession>A0A1Y5Q5U9</accession>
<dbReference type="AlphaFoldDB" id="A0A1Y5Q5U9"/>
<keyword evidence="1" id="KW-0732">Signal</keyword>
<name>A0A1Y5Q5U9_9GAMM</name>
<feature type="signal peptide" evidence="1">
    <location>
        <begin position="1"/>
        <end position="21"/>
    </location>
</feature>
<proteinExistence type="predicted"/>